<dbReference type="EMBL" id="LAZR01022148">
    <property type="protein sequence ID" value="KKL82877.1"/>
    <property type="molecule type" value="Genomic_DNA"/>
</dbReference>
<comment type="caution">
    <text evidence="1">The sequence shown here is derived from an EMBL/GenBank/DDBJ whole genome shotgun (WGS) entry which is preliminary data.</text>
</comment>
<organism evidence="1">
    <name type="scientific">marine sediment metagenome</name>
    <dbReference type="NCBI Taxonomy" id="412755"/>
    <lineage>
        <taxon>unclassified sequences</taxon>
        <taxon>metagenomes</taxon>
        <taxon>ecological metagenomes</taxon>
    </lineage>
</organism>
<accession>A0A0F9I628</accession>
<protein>
    <submittedName>
        <fullName evidence="1">Uncharacterized protein</fullName>
    </submittedName>
</protein>
<name>A0A0F9I628_9ZZZZ</name>
<feature type="non-terminal residue" evidence="1">
    <location>
        <position position="33"/>
    </location>
</feature>
<sequence length="33" mass="3492">MPPMNAAQAKTIIIRFYTSQEQGGRASVPSPSG</sequence>
<evidence type="ECO:0000313" key="1">
    <source>
        <dbReference type="EMBL" id="KKL82877.1"/>
    </source>
</evidence>
<reference evidence="1" key="1">
    <citation type="journal article" date="2015" name="Nature">
        <title>Complex archaea that bridge the gap between prokaryotes and eukaryotes.</title>
        <authorList>
            <person name="Spang A."/>
            <person name="Saw J.H."/>
            <person name="Jorgensen S.L."/>
            <person name="Zaremba-Niedzwiedzka K."/>
            <person name="Martijn J."/>
            <person name="Lind A.E."/>
            <person name="van Eijk R."/>
            <person name="Schleper C."/>
            <person name="Guy L."/>
            <person name="Ettema T.J."/>
        </authorList>
    </citation>
    <scope>NUCLEOTIDE SEQUENCE</scope>
</reference>
<proteinExistence type="predicted"/>
<gene>
    <name evidence="1" type="ORF">LCGC14_1980350</name>
</gene>
<dbReference type="AlphaFoldDB" id="A0A0F9I628"/>